<gene>
    <name evidence="1" type="ORF">DSO57_1028543</name>
</gene>
<name>A0ACC2TCM3_9FUNG</name>
<evidence type="ECO:0000313" key="1">
    <source>
        <dbReference type="EMBL" id="KAJ9072335.1"/>
    </source>
</evidence>
<dbReference type="Proteomes" id="UP001165960">
    <property type="component" value="Unassembled WGS sequence"/>
</dbReference>
<organism evidence="1 2">
    <name type="scientific">Entomophthora muscae</name>
    <dbReference type="NCBI Taxonomy" id="34485"/>
    <lineage>
        <taxon>Eukaryota</taxon>
        <taxon>Fungi</taxon>
        <taxon>Fungi incertae sedis</taxon>
        <taxon>Zoopagomycota</taxon>
        <taxon>Entomophthoromycotina</taxon>
        <taxon>Entomophthoromycetes</taxon>
        <taxon>Entomophthorales</taxon>
        <taxon>Entomophthoraceae</taxon>
        <taxon>Entomophthora</taxon>
    </lineage>
</organism>
<dbReference type="EMBL" id="QTSX02003022">
    <property type="protein sequence ID" value="KAJ9072335.1"/>
    <property type="molecule type" value="Genomic_DNA"/>
</dbReference>
<evidence type="ECO:0000313" key="2">
    <source>
        <dbReference type="Proteomes" id="UP001165960"/>
    </source>
</evidence>
<reference evidence="1" key="1">
    <citation type="submission" date="2022-04" db="EMBL/GenBank/DDBJ databases">
        <title>Genome of the entomopathogenic fungus Entomophthora muscae.</title>
        <authorList>
            <person name="Elya C."/>
            <person name="Lovett B.R."/>
            <person name="Lee E."/>
            <person name="Macias A.M."/>
            <person name="Hajek A.E."/>
            <person name="De Bivort B.L."/>
            <person name="Kasson M.T."/>
            <person name="De Fine Licht H.H."/>
            <person name="Stajich J.E."/>
        </authorList>
    </citation>
    <scope>NUCLEOTIDE SEQUENCE</scope>
    <source>
        <strain evidence="1">Berkeley</strain>
    </source>
</reference>
<keyword evidence="2" id="KW-1185">Reference proteome</keyword>
<accession>A0ACC2TCM3</accession>
<comment type="caution">
    <text evidence="1">The sequence shown here is derived from an EMBL/GenBank/DDBJ whole genome shotgun (WGS) entry which is preliminary data.</text>
</comment>
<protein>
    <submittedName>
        <fullName evidence="1">Uncharacterized protein</fullName>
    </submittedName>
</protein>
<sequence>MSNNQLQGDKLTDEFEDENEYDQMTRRTGCHQQHLDLQNCYFEKKDWRKCQFHVLVSPRRLVRRFHELTQNEVCDLWSTAQKVSNLIEKEYDGTSLSLVIQDGPDAGQTVPHVHIHVMPRHKGDFKINDQIYDELNKSRLDNDFRTPRSQSEMAQESESLRKLLYPDGCIPEELKCDNLDS</sequence>
<proteinExistence type="predicted"/>